<evidence type="ECO:0000313" key="9">
    <source>
        <dbReference type="EMBL" id="MYN06926.1"/>
    </source>
</evidence>
<evidence type="ECO:0000256" key="7">
    <source>
        <dbReference type="SAM" id="Phobius"/>
    </source>
</evidence>
<comment type="caution">
    <text evidence="9">The sequence shown here is derived from an EMBL/GenBank/DDBJ whole genome shotgun (WGS) entry which is preliminary data.</text>
</comment>
<evidence type="ECO:0000256" key="2">
    <source>
        <dbReference type="ARBA" id="ARBA00022448"/>
    </source>
</evidence>
<protein>
    <submittedName>
        <fullName evidence="9">MFS transporter</fullName>
    </submittedName>
</protein>
<feature type="transmembrane region" description="Helical" evidence="7">
    <location>
        <begin position="118"/>
        <end position="140"/>
    </location>
</feature>
<dbReference type="Pfam" id="PF07690">
    <property type="entry name" value="MFS_1"/>
    <property type="match status" value="1"/>
</dbReference>
<dbReference type="Proteomes" id="UP000450676">
    <property type="component" value="Unassembled WGS sequence"/>
</dbReference>
<evidence type="ECO:0000259" key="8">
    <source>
        <dbReference type="PROSITE" id="PS50850"/>
    </source>
</evidence>
<feature type="transmembrane region" description="Helical" evidence="7">
    <location>
        <begin position="181"/>
        <end position="198"/>
    </location>
</feature>
<feature type="transmembrane region" description="Helical" evidence="7">
    <location>
        <begin position="62"/>
        <end position="81"/>
    </location>
</feature>
<dbReference type="SUPFAM" id="SSF103473">
    <property type="entry name" value="MFS general substrate transporter"/>
    <property type="match status" value="1"/>
</dbReference>
<dbReference type="AlphaFoldDB" id="A0A7X4KMA7"/>
<evidence type="ECO:0000256" key="1">
    <source>
        <dbReference type="ARBA" id="ARBA00004651"/>
    </source>
</evidence>
<keyword evidence="4 7" id="KW-0812">Transmembrane</keyword>
<dbReference type="InterPro" id="IPR020846">
    <property type="entry name" value="MFS_dom"/>
</dbReference>
<dbReference type="RefSeq" id="WP_161071300.1">
    <property type="nucleotide sequence ID" value="NZ_WWCU01000004.1"/>
</dbReference>
<organism evidence="9 10">
    <name type="scientific">Pseudoduganella aquatica</name>
    <dbReference type="NCBI Taxonomy" id="2660641"/>
    <lineage>
        <taxon>Bacteria</taxon>
        <taxon>Pseudomonadati</taxon>
        <taxon>Pseudomonadota</taxon>
        <taxon>Betaproteobacteria</taxon>
        <taxon>Burkholderiales</taxon>
        <taxon>Oxalobacteraceae</taxon>
        <taxon>Telluria group</taxon>
        <taxon>Pseudoduganella</taxon>
    </lineage>
</organism>
<keyword evidence="10" id="KW-1185">Reference proteome</keyword>
<reference evidence="9 10" key="1">
    <citation type="submission" date="2019-12" db="EMBL/GenBank/DDBJ databases">
        <title>Novel species isolated from a subtropical stream in China.</title>
        <authorList>
            <person name="Lu H."/>
        </authorList>
    </citation>
    <scope>NUCLEOTIDE SEQUENCE [LARGE SCALE GENOMIC DNA]</scope>
    <source>
        <strain evidence="9 10">FT127W</strain>
    </source>
</reference>
<feature type="transmembrane region" description="Helical" evidence="7">
    <location>
        <begin position="243"/>
        <end position="262"/>
    </location>
</feature>
<keyword evidence="2" id="KW-0813">Transport</keyword>
<dbReference type="PANTHER" id="PTHR42718:SF46">
    <property type="entry name" value="BLR6921 PROTEIN"/>
    <property type="match status" value="1"/>
</dbReference>
<feature type="domain" description="Major facilitator superfamily (MFS) profile" evidence="8">
    <location>
        <begin position="27"/>
        <end position="462"/>
    </location>
</feature>
<feature type="transmembrane region" description="Helical" evidence="7">
    <location>
        <begin position="27"/>
        <end position="50"/>
    </location>
</feature>
<dbReference type="CDD" id="cd17321">
    <property type="entry name" value="MFS_MMR_MDR_like"/>
    <property type="match status" value="1"/>
</dbReference>
<sequence length="468" mass="46814">MKTRPIQLPEAIPGALPIPLTAAARQALAALSLTTLLSSLGTSIANVALPTLAASFHASFQQVQWVVLAYLLAITTLIVSVGRLGDLLGRRRLLIAGVALFTVASALCGLAGELWQLIAARALQGLGAAAMMSLAMAFAASAVPKERTGTAMGLLGTMSAVGTALGPTAGGGLIALAGWPAIFWISVPLGALAALLAYRFLPADAPAADAPRPKFDQLGTLLLALTLAAFSLAMTLGRGHFGWTNALLLLGAAACGGLFALAQKKSASPLIRMEMLRHPVLGAGFAASALVTTVVMATLVVGPFYLGGMLGLEAAQIGLVMSTGPLVAALSGVPAGRLVDSMGARRAGLAGLAGMAAGAAALPWMAASYGVPGYIAPLALITAGYALFQAANNTAVMADVEASQRGVVSGLLNLSRNLGLITGASAMGALYALGGMQAAFGVAAVLSLAAAGIIQRNAPSPRAECPLP</sequence>
<proteinExistence type="predicted"/>
<dbReference type="InterPro" id="IPR036259">
    <property type="entry name" value="MFS_trans_sf"/>
</dbReference>
<feature type="transmembrane region" description="Helical" evidence="7">
    <location>
        <begin position="317"/>
        <end position="335"/>
    </location>
</feature>
<dbReference type="PRINTS" id="PR01036">
    <property type="entry name" value="TCRTETB"/>
</dbReference>
<feature type="transmembrane region" description="Helical" evidence="7">
    <location>
        <begin position="373"/>
        <end position="391"/>
    </location>
</feature>
<evidence type="ECO:0000313" key="10">
    <source>
        <dbReference type="Proteomes" id="UP000450676"/>
    </source>
</evidence>
<gene>
    <name evidence="9" type="ORF">GTP77_06195</name>
</gene>
<feature type="transmembrane region" description="Helical" evidence="7">
    <location>
        <begin position="218"/>
        <end position="237"/>
    </location>
</feature>
<comment type="subcellular location">
    <subcellularLocation>
        <location evidence="1">Cell membrane</location>
        <topology evidence="1">Multi-pass membrane protein</topology>
    </subcellularLocation>
</comment>
<feature type="transmembrane region" description="Helical" evidence="7">
    <location>
        <begin position="347"/>
        <end position="367"/>
    </location>
</feature>
<dbReference type="Gene3D" id="1.20.1720.10">
    <property type="entry name" value="Multidrug resistance protein D"/>
    <property type="match status" value="1"/>
</dbReference>
<dbReference type="InterPro" id="IPR011701">
    <property type="entry name" value="MFS"/>
</dbReference>
<evidence type="ECO:0000256" key="3">
    <source>
        <dbReference type="ARBA" id="ARBA00022475"/>
    </source>
</evidence>
<keyword evidence="5 7" id="KW-1133">Transmembrane helix</keyword>
<feature type="transmembrane region" description="Helical" evidence="7">
    <location>
        <begin position="152"/>
        <end position="175"/>
    </location>
</feature>
<accession>A0A7X4KMA7</accession>
<keyword evidence="3" id="KW-1003">Cell membrane</keyword>
<evidence type="ECO:0000256" key="6">
    <source>
        <dbReference type="ARBA" id="ARBA00023136"/>
    </source>
</evidence>
<feature type="transmembrane region" description="Helical" evidence="7">
    <location>
        <begin position="283"/>
        <end position="305"/>
    </location>
</feature>
<feature type="transmembrane region" description="Helical" evidence="7">
    <location>
        <begin position="438"/>
        <end position="454"/>
    </location>
</feature>
<dbReference type="GO" id="GO:0005886">
    <property type="term" value="C:plasma membrane"/>
    <property type="evidence" value="ECO:0007669"/>
    <property type="project" value="UniProtKB-SubCell"/>
</dbReference>
<evidence type="ECO:0000256" key="4">
    <source>
        <dbReference type="ARBA" id="ARBA00022692"/>
    </source>
</evidence>
<evidence type="ECO:0000256" key="5">
    <source>
        <dbReference type="ARBA" id="ARBA00022989"/>
    </source>
</evidence>
<dbReference type="Gene3D" id="1.20.1250.20">
    <property type="entry name" value="MFS general substrate transporter like domains"/>
    <property type="match status" value="1"/>
</dbReference>
<name>A0A7X4KMA7_9BURK</name>
<keyword evidence="6 7" id="KW-0472">Membrane</keyword>
<dbReference type="PANTHER" id="PTHR42718">
    <property type="entry name" value="MAJOR FACILITATOR SUPERFAMILY MULTIDRUG TRANSPORTER MFSC"/>
    <property type="match status" value="1"/>
</dbReference>
<dbReference type="PROSITE" id="PS50850">
    <property type="entry name" value="MFS"/>
    <property type="match status" value="1"/>
</dbReference>
<dbReference type="GO" id="GO:0022857">
    <property type="term" value="F:transmembrane transporter activity"/>
    <property type="evidence" value="ECO:0007669"/>
    <property type="project" value="InterPro"/>
</dbReference>
<dbReference type="EMBL" id="WWCU01000004">
    <property type="protein sequence ID" value="MYN06926.1"/>
    <property type="molecule type" value="Genomic_DNA"/>
</dbReference>
<feature type="transmembrane region" description="Helical" evidence="7">
    <location>
        <begin position="93"/>
        <end position="112"/>
    </location>
</feature>